<proteinExistence type="predicted"/>
<reference evidence="4" key="2">
    <citation type="journal article" date="2020" name="Nat. Commun.">
        <title>Large-scale genome sequencing of mycorrhizal fungi provides insights into the early evolution of symbiotic traits.</title>
        <authorList>
            <person name="Miyauchi S."/>
            <person name="Kiss E."/>
            <person name="Kuo A."/>
            <person name="Drula E."/>
            <person name="Kohler A."/>
            <person name="Sanchez-Garcia M."/>
            <person name="Morin E."/>
            <person name="Andreopoulos B."/>
            <person name="Barry K.W."/>
            <person name="Bonito G."/>
            <person name="Buee M."/>
            <person name="Carver A."/>
            <person name="Chen C."/>
            <person name="Cichocki N."/>
            <person name="Clum A."/>
            <person name="Culley D."/>
            <person name="Crous P.W."/>
            <person name="Fauchery L."/>
            <person name="Girlanda M."/>
            <person name="Hayes R.D."/>
            <person name="Keri Z."/>
            <person name="LaButti K."/>
            <person name="Lipzen A."/>
            <person name="Lombard V."/>
            <person name="Magnuson J."/>
            <person name="Maillard F."/>
            <person name="Murat C."/>
            <person name="Nolan M."/>
            <person name="Ohm R.A."/>
            <person name="Pangilinan J."/>
            <person name="Pereira M.F."/>
            <person name="Perotto S."/>
            <person name="Peter M."/>
            <person name="Pfister S."/>
            <person name="Riley R."/>
            <person name="Sitrit Y."/>
            <person name="Stielow J.B."/>
            <person name="Szollosi G."/>
            <person name="Zifcakova L."/>
            <person name="Stursova M."/>
            <person name="Spatafora J.W."/>
            <person name="Tedersoo L."/>
            <person name="Vaario L.M."/>
            <person name="Yamada A."/>
            <person name="Yan M."/>
            <person name="Wang P."/>
            <person name="Xu J."/>
            <person name="Bruns T."/>
            <person name="Baldrian P."/>
            <person name="Vilgalys R."/>
            <person name="Dunand C."/>
            <person name="Henrissat B."/>
            <person name="Grigoriev I.V."/>
            <person name="Hibbett D."/>
            <person name="Nagy L.G."/>
            <person name="Martin F.M."/>
        </authorList>
    </citation>
    <scope>NUCLEOTIDE SEQUENCE</scope>
    <source>
        <strain evidence="4">BED1</strain>
    </source>
</reference>
<feature type="coiled-coil region" evidence="1">
    <location>
        <begin position="580"/>
        <end position="607"/>
    </location>
</feature>
<keyword evidence="1" id="KW-0175">Coiled coil</keyword>
<dbReference type="InterPro" id="IPR029191">
    <property type="entry name" value="Uds1"/>
</dbReference>
<evidence type="ECO:0000256" key="1">
    <source>
        <dbReference type="SAM" id="Coils"/>
    </source>
</evidence>
<sequence length="898" mass="99043">MNGVRRFLGGGGPSTHPPPPPPPQSQPPPAPVTPPPPPPPASSKPSWLPQHLHGWQVRTGSTPGLVIRKERSKPSQVMSPTNWGGASVQSPRSVSTPASARSPTGSITSYSIASPSRRPVQDVAATILGSPTPSSTRVPPPSLSEPTQSESSVGWKRTSGLINLRDELLVSLLTSEAVVESRECEILSAEEVEELKKEYHVLKIRTTAMQRKLGLETKIRDAALSLSRVNAAHRKVSKQTEAQLETAERKVATAQKELWRVSERTSEVYRKLLEHRAGVLGYSVHKMEKKFLPSSNGVSEADASRALTPNRNSTFSLVTSAPSTPSKFDGAHLFAGHADAQIPKAPLPASDVTTLEANLRAATKSLNAANKKNAELARELSHLRLEKEEMETTMCMELQSAEETVAALENELPRFEEIQARCDELTRERVRWEQDRQKLAAREQEVEMLERRLEVLEEKTGEAAVMEKMLATVQEKADADVQKKGEELAALQVEYEGARANWQAEKAVMDDELEQLKRGNEAQVELVGAFETLQTLMRHHNVDHTSRDASLQGLLASVGAHLENLSAILKEHCDSRDQLEAHFQAELEASRRETNEAKREVLALDARVKELTSPSVYTGPPIEFRGEVADVVALLQPVWAVLPAPELRSVKLHTPRHLRGASTASSSGGGHSKPGLPSLSDMDIRSLKALYDPKSSQTAVGGPFSLEAFVARVQALVIDDRTLIERLIRSAQAHDLLKKNAERARKLVEDSNVALETYQKQVATLDDQNFALQNKQAALMNEIQELQTALDRATSEKRDLEMHAADQAETCRQLTEANNRLSAKTLSLAQEVASAPEMVRKQLEVQLDECRKALREAQEEIEAMRTSEQTQRIALMDELNTMQTENANMRAQLRALKK</sequence>
<feature type="region of interest" description="Disordered" evidence="2">
    <location>
        <begin position="658"/>
        <end position="680"/>
    </location>
</feature>
<name>A0AAD4BQ25_BOLED</name>
<keyword evidence="5" id="KW-1185">Reference proteome</keyword>
<dbReference type="Proteomes" id="UP001194468">
    <property type="component" value="Unassembled WGS sequence"/>
</dbReference>
<feature type="coiled-coil region" evidence="1">
    <location>
        <begin position="230"/>
        <end position="264"/>
    </location>
</feature>
<dbReference type="EMBL" id="WHUW01000019">
    <property type="protein sequence ID" value="KAF8437196.1"/>
    <property type="molecule type" value="Genomic_DNA"/>
</dbReference>
<feature type="compositionally biased region" description="Pro residues" evidence="2">
    <location>
        <begin position="15"/>
        <end position="42"/>
    </location>
</feature>
<reference evidence="4" key="1">
    <citation type="submission" date="2019-10" db="EMBL/GenBank/DDBJ databases">
        <authorList>
            <consortium name="DOE Joint Genome Institute"/>
            <person name="Kuo A."/>
            <person name="Miyauchi S."/>
            <person name="Kiss E."/>
            <person name="Drula E."/>
            <person name="Kohler A."/>
            <person name="Sanchez-Garcia M."/>
            <person name="Andreopoulos B."/>
            <person name="Barry K.W."/>
            <person name="Bonito G."/>
            <person name="Buee M."/>
            <person name="Carver A."/>
            <person name="Chen C."/>
            <person name="Cichocki N."/>
            <person name="Clum A."/>
            <person name="Culley D."/>
            <person name="Crous P.W."/>
            <person name="Fauchery L."/>
            <person name="Girlanda M."/>
            <person name="Hayes R."/>
            <person name="Keri Z."/>
            <person name="LaButti K."/>
            <person name="Lipzen A."/>
            <person name="Lombard V."/>
            <person name="Magnuson J."/>
            <person name="Maillard F."/>
            <person name="Morin E."/>
            <person name="Murat C."/>
            <person name="Nolan M."/>
            <person name="Ohm R."/>
            <person name="Pangilinan J."/>
            <person name="Pereira M."/>
            <person name="Perotto S."/>
            <person name="Peter M."/>
            <person name="Riley R."/>
            <person name="Sitrit Y."/>
            <person name="Stielow B."/>
            <person name="Szollosi G."/>
            <person name="Zifcakova L."/>
            <person name="Stursova M."/>
            <person name="Spatafora J.W."/>
            <person name="Tedersoo L."/>
            <person name="Vaario L.-M."/>
            <person name="Yamada A."/>
            <person name="Yan M."/>
            <person name="Wang P."/>
            <person name="Xu J."/>
            <person name="Bruns T."/>
            <person name="Baldrian P."/>
            <person name="Vilgalys R."/>
            <person name="Henrissat B."/>
            <person name="Grigoriev I.V."/>
            <person name="Hibbett D."/>
            <person name="Nagy L.G."/>
            <person name="Martin F.M."/>
        </authorList>
    </citation>
    <scope>NUCLEOTIDE SEQUENCE</scope>
    <source>
        <strain evidence="4">BED1</strain>
    </source>
</reference>
<comment type="caution">
    <text evidence="4">The sequence shown here is derived from an EMBL/GenBank/DDBJ whole genome shotgun (WGS) entry which is preliminary data.</text>
</comment>
<feature type="region of interest" description="Disordered" evidence="2">
    <location>
        <begin position="1"/>
        <end position="154"/>
    </location>
</feature>
<evidence type="ECO:0000259" key="3">
    <source>
        <dbReference type="Pfam" id="PF15456"/>
    </source>
</evidence>
<organism evidence="4 5">
    <name type="scientific">Boletus edulis BED1</name>
    <dbReference type="NCBI Taxonomy" id="1328754"/>
    <lineage>
        <taxon>Eukaryota</taxon>
        <taxon>Fungi</taxon>
        <taxon>Dikarya</taxon>
        <taxon>Basidiomycota</taxon>
        <taxon>Agaricomycotina</taxon>
        <taxon>Agaricomycetes</taxon>
        <taxon>Agaricomycetidae</taxon>
        <taxon>Boletales</taxon>
        <taxon>Boletineae</taxon>
        <taxon>Boletaceae</taxon>
        <taxon>Boletoideae</taxon>
        <taxon>Boletus</taxon>
    </lineage>
</organism>
<evidence type="ECO:0000313" key="4">
    <source>
        <dbReference type="EMBL" id="KAF8437196.1"/>
    </source>
</evidence>
<feature type="domain" description="Up-regulated during septation protein 1" evidence="3">
    <location>
        <begin position="171"/>
        <end position="282"/>
    </location>
</feature>
<dbReference type="Pfam" id="PF15456">
    <property type="entry name" value="Uds1"/>
    <property type="match status" value="1"/>
</dbReference>
<feature type="coiled-coil region" evidence="1">
    <location>
        <begin position="352"/>
        <end position="519"/>
    </location>
</feature>
<feature type="coiled-coil region" evidence="1">
    <location>
        <begin position="741"/>
        <end position="803"/>
    </location>
</feature>
<evidence type="ECO:0000256" key="2">
    <source>
        <dbReference type="SAM" id="MobiDB-lite"/>
    </source>
</evidence>
<feature type="compositionally biased region" description="Polar residues" evidence="2">
    <location>
        <begin position="74"/>
        <end position="114"/>
    </location>
</feature>
<evidence type="ECO:0000313" key="5">
    <source>
        <dbReference type="Proteomes" id="UP001194468"/>
    </source>
</evidence>
<dbReference type="AlphaFoldDB" id="A0AAD4BQ25"/>
<gene>
    <name evidence="4" type="ORF">L210DRAFT_3613211</name>
</gene>
<protein>
    <submittedName>
        <fullName evidence="4">Up-regulated during septation-domain-containing protein</fullName>
    </submittedName>
</protein>
<feature type="coiled-coil region" evidence="1">
    <location>
        <begin position="840"/>
        <end position="892"/>
    </location>
</feature>
<accession>A0AAD4BQ25</accession>